<accession>A0AAE0ABF8</accession>
<comment type="caution">
    <text evidence="1">The sequence shown here is derived from an EMBL/GenBank/DDBJ whole genome shotgun (WGS) entry which is preliminary data.</text>
</comment>
<dbReference type="Proteomes" id="UP001281410">
    <property type="component" value="Unassembled WGS sequence"/>
</dbReference>
<protein>
    <submittedName>
        <fullName evidence="1">Uncharacterized protein</fullName>
    </submittedName>
</protein>
<name>A0AAE0ABF8_9ROSI</name>
<dbReference type="EMBL" id="JANJYJ010000005">
    <property type="protein sequence ID" value="KAK3210866.1"/>
    <property type="molecule type" value="Genomic_DNA"/>
</dbReference>
<sequence>MESEKEYEVDLVTKAKAFYKMGTVCSEESHVQLAATALPITGTISVPKKVTKHELGDVAGIGATSAASGGKFDKILPGHYHVQREETETVKAEERAREAFVKLKQVETREDTQ</sequence>
<proteinExistence type="predicted"/>
<evidence type="ECO:0000313" key="2">
    <source>
        <dbReference type="Proteomes" id="UP001281410"/>
    </source>
</evidence>
<dbReference type="AlphaFoldDB" id="A0AAE0ABF8"/>
<evidence type="ECO:0000313" key="1">
    <source>
        <dbReference type="EMBL" id="KAK3210866.1"/>
    </source>
</evidence>
<gene>
    <name evidence="1" type="ORF">Dsin_015572</name>
</gene>
<keyword evidence="2" id="KW-1185">Reference proteome</keyword>
<organism evidence="1 2">
    <name type="scientific">Dipteronia sinensis</name>
    <dbReference type="NCBI Taxonomy" id="43782"/>
    <lineage>
        <taxon>Eukaryota</taxon>
        <taxon>Viridiplantae</taxon>
        <taxon>Streptophyta</taxon>
        <taxon>Embryophyta</taxon>
        <taxon>Tracheophyta</taxon>
        <taxon>Spermatophyta</taxon>
        <taxon>Magnoliopsida</taxon>
        <taxon>eudicotyledons</taxon>
        <taxon>Gunneridae</taxon>
        <taxon>Pentapetalae</taxon>
        <taxon>rosids</taxon>
        <taxon>malvids</taxon>
        <taxon>Sapindales</taxon>
        <taxon>Sapindaceae</taxon>
        <taxon>Hippocastanoideae</taxon>
        <taxon>Acereae</taxon>
        <taxon>Dipteronia</taxon>
    </lineage>
</organism>
<reference evidence="1" key="1">
    <citation type="journal article" date="2023" name="Plant J.">
        <title>Genome sequences and population genomics provide insights into the demographic history, inbreeding, and mutation load of two 'living fossil' tree species of Dipteronia.</title>
        <authorList>
            <person name="Feng Y."/>
            <person name="Comes H.P."/>
            <person name="Chen J."/>
            <person name="Zhu S."/>
            <person name="Lu R."/>
            <person name="Zhang X."/>
            <person name="Li P."/>
            <person name="Qiu J."/>
            <person name="Olsen K.M."/>
            <person name="Qiu Y."/>
        </authorList>
    </citation>
    <scope>NUCLEOTIDE SEQUENCE</scope>
    <source>
        <strain evidence="1">NBL</strain>
    </source>
</reference>